<protein>
    <submittedName>
        <fullName evidence="1">Uncharacterized protein</fullName>
    </submittedName>
</protein>
<dbReference type="EMBL" id="AFBI03000038">
    <property type="protein sequence ID" value="EJW03391.1"/>
    <property type="molecule type" value="Genomic_DNA"/>
</dbReference>
<proteinExistence type="predicted"/>
<comment type="caution">
    <text evidence="1">The sequence shown here is derived from an EMBL/GenBank/DDBJ whole genome shotgun (WGS) entry which is preliminary data.</text>
</comment>
<accession>J9D6G3</accession>
<organism evidence="1 2">
    <name type="scientific">Edhazardia aedis (strain USNM 41457)</name>
    <name type="common">Microsporidian parasite</name>
    <dbReference type="NCBI Taxonomy" id="1003232"/>
    <lineage>
        <taxon>Eukaryota</taxon>
        <taxon>Fungi</taxon>
        <taxon>Fungi incertae sedis</taxon>
        <taxon>Microsporidia</taxon>
        <taxon>Edhazardia</taxon>
    </lineage>
</organism>
<evidence type="ECO:0000313" key="2">
    <source>
        <dbReference type="Proteomes" id="UP000003163"/>
    </source>
</evidence>
<name>J9D6G3_EDHAE</name>
<dbReference type="VEuPathDB" id="MicrosporidiaDB:EDEG_02248"/>
<reference evidence="2" key="2">
    <citation type="submission" date="2015-07" db="EMBL/GenBank/DDBJ databases">
        <title>Contrasting host-pathogen interactions and genome evolution in two generalist and specialist microsporidian pathogens of mosquitoes.</title>
        <authorList>
            <consortium name="The Broad Institute Genomics Platform"/>
            <consortium name="The Broad Institute Genome Sequencing Center for Infectious Disease"/>
            <person name="Cuomo C.A."/>
            <person name="Sanscrainte N.D."/>
            <person name="Goldberg J.M."/>
            <person name="Heiman D."/>
            <person name="Young S."/>
            <person name="Zeng Q."/>
            <person name="Becnel J.J."/>
            <person name="Birren B.W."/>
        </authorList>
    </citation>
    <scope>NUCLEOTIDE SEQUENCE [LARGE SCALE GENOMIC DNA]</scope>
    <source>
        <strain evidence="2">USNM 41457</strain>
    </source>
</reference>
<gene>
    <name evidence="1" type="ORF">EDEG_02248</name>
</gene>
<dbReference type="AlphaFoldDB" id="J9D6G3"/>
<dbReference type="HOGENOM" id="CLU_1517839_0_0_1"/>
<reference evidence="1 2" key="1">
    <citation type="submission" date="2011-08" db="EMBL/GenBank/DDBJ databases">
        <authorList>
            <person name="Liu Z.J."/>
            <person name="Shi F.L."/>
            <person name="Lu J.Q."/>
            <person name="Li M."/>
            <person name="Wang Z.L."/>
        </authorList>
    </citation>
    <scope>NUCLEOTIDE SEQUENCE [LARGE SCALE GENOMIC DNA]</scope>
    <source>
        <strain evidence="1 2">USNM 41457</strain>
    </source>
</reference>
<sequence>MCASIGKKKIFIFCIKVTIFLLLLFLVAALVYSQIITRNNEKQLNAAIEQSFIWLKQKKNSSDFLNSIISHNQSQKIYIKLQFFEKLQKIGIQLLEIPNKNLEQSAEKIMNIKPGKEISDTKMIQEINNLNKITVKYLWLVTLDNRSSIYTKSKDGYMKKIINFFFSPKSCSNREFG</sequence>
<keyword evidence="2" id="KW-1185">Reference proteome</keyword>
<dbReference type="InParanoid" id="J9D6G3"/>
<dbReference type="Proteomes" id="UP000003163">
    <property type="component" value="Unassembled WGS sequence"/>
</dbReference>
<evidence type="ECO:0000313" key="1">
    <source>
        <dbReference type="EMBL" id="EJW03391.1"/>
    </source>
</evidence>